<evidence type="ECO:0000313" key="3">
    <source>
        <dbReference type="EMBL" id="OBX73072.1"/>
    </source>
</evidence>
<gene>
    <name evidence="3" type="ORF">A9308_01085</name>
</gene>
<accession>A0A1B8Q8L5</accession>
<protein>
    <submittedName>
        <fullName evidence="3">Phenazine biosynthesis protein PhzF</fullName>
    </submittedName>
</protein>
<dbReference type="PIRSF" id="PIRSF016184">
    <property type="entry name" value="PhzC_PhzF"/>
    <property type="match status" value="1"/>
</dbReference>
<dbReference type="OrthoDB" id="9788221at2"/>
<proteinExistence type="inferred from homology"/>
<dbReference type="GO" id="GO:0016853">
    <property type="term" value="F:isomerase activity"/>
    <property type="evidence" value="ECO:0007669"/>
    <property type="project" value="TreeGrafter"/>
</dbReference>
<dbReference type="PANTHER" id="PTHR13774">
    <property type="entry name" value="PHENAZINE BIOSYNTHESIS PROTEIN"/>
    <property type="match status" value="1"/>
</dbReference>
<evidence type="ECO:0000256" key="2">
    <source>
        <dbReference type="PIRSR" id="PIRSR016184-1"/>
    </source>
</evidence>
<dbReference type="Proteomes" id="UP000092508">
    <property type="component" value="Unassembled WGS sequence"/>
</dbReference>
<dbReference type="SUPFAM" id="SSF54506">
    <property type="entry name" value="Diaminopimelate epimerase-like"/>
    <property type="match status" value="1"/>
</dbReference>
<name>A0A1B8Q8L5_9GAMM</name>
<dbReference type="Gene3D" id="3.10.310.10">
    <property type="entry name" value="Diaminopimelate Epimerase, Chain A, domain 1"/>
    <property type="match status" value="2"/>
</dbReference>
<dbReference type="EMBL" id="LZMZ01000053">
    <property type="protein sequence ID" value="OBX73072.1"/>
    <property type="molecule type" value="Genomic_DNA"/>
</dbReference>
<reference evidence="3 4" key="1">
    <citation type="submission" date="2016-06" db="EMBL/GenBank/DDBJ databases">
        <title>Draft genome of Moraxella atlantae CCUG 66109.</title>
        <authorList>
            <person name="Salva-Serra F."/>
            <person name="Engstrom-Jakobsson H."/>
            <person name="Thorell K."/>
            <person name="Gonzales-Siles L."/>
            <person name="Karlsson R."/>
            <person name="Boulund F."/>
            <person name="Engstrand L."/>
            <person name="Kristiansson E."/>
            <person name="Moore E."/>
        </authorList>
    </citation>
    <scope>NUCLEOTIDE SEQUENCE [LARGE SCALE GENOMIC DNA]</scope>
    <source>
        <strain evidence="3 4">CCUG 66109</strain>
    </source>
</reference>
<dbReference type="STRING" id="34059.A9308_01085"/>
<dbReference type="Pfam" id="PF02567">
    <property type="entry name" value="PhzC-PhzF"/>
    <property type="match status" value="1"/>
</dbReference>
<feature type="active site" evidence="2">
    <location>
        <position position="47"/>
    </location>
</feature>
<comment type="similarity">
    <text evidence="1">Belongs to the PhzF family.</text>
</comment>
<dbReference type="AlphaFoldDB" id="A0A1B8Q8L5"/>
<dbReference type="GO" id="GO:0005737">
    <property type="term" value="C:cytoplasm"/>
    <property type="evidence" value="ECO:0007669"/>
    <property type="project" value="TreeGrafter"/>
</dbReference>
<dbReference type="PANTHER" id="PTHR13774:SF32">
    <property type="entry name" value="ANTISENSE-ENHANCING SEQUENCE 1"/>
    <property type="match status" value="1"/>
</dbReference>
<dbReference type="RefSeq" id="WP_067238788.1">
    <property type="nucleotide sequence ID" value="NZ_LZMZ01000053.1"/>
</dbReference>
<sequence>MKTYPYHLVNVFAETHFGGNPLAVFSHADGLDDDQMQAIARQFNLSETVFLRAPTCRHGVAAAADLRIFTPSYELPMAGHSTLGAAFVLACNTTDATTFYLNTQAKALAIHVHDQQVTLRLAHFSQRTCLATPRELADMTGLQPDDIAAQALWLDTGTCQLLLAARSKTALYRAQIDKNRLAQICQAAGELTKLCLWYEDNDQIFVRFFTLQNNALLQDSGTGSACANLGAYLILQGQYPSQKRIHQGDDIGRPNRLSLMIDAQQNIYVGGHVIEVGRGEFYVP</sequence>
<evidence type="ECO:0000313" key="4">
    <source>
        <dbReference type="Proteomes" id="UP000092508"/>
    </source>
</evidence>
<dbReference type="NCBIfam" id="TIGR00654">
    <property type="entry name" value="PhzF_family"/>
    <property type="match status" value="1"/>
</dbReference>
<organism evidence="3 4">
    <name type="scientific">Faucicola atlantae</name>
    <dbReference type="NCBI Taxonomy" id="34059"/>
    <lineage>
        <taxon>Bacteria</taxon>
        <taxon>Pseudomonadati</taxon>
        <taxon>Pseudomonadota</taxon>
        <taxon>Gammaproteobacteria</taxon>
        <taxon>Moraxellales</taxon>
        <taxon>Moraxellaceae</taxon>
        <taxon>Faucicola</taxon>
    </lineage>
</organism>
<comment type="caution">
    <text evidence="3">The sequence shown here is derived from an EMBL/GenBank/DDBJ whole genome shotgun (WGS) entry which is preliminary data.</text>
</comment>
<dbReference type="InterPro" id="IPR003719">
    <property type="entry name" value="Phenazine_PhzF-like"/>
</dbReference>
<evidence type="ECO:0000256" key="1">
    <source>
        <dbReference type="ARBA" id="ARBA00008270"/>
    </source>
</evidence>